<evidence type="ECO:0000256" key="1">
    <source>
        <dbReference type="ARBA" id="ARBA00023224"/>
    </source>
</evidence>
<dbReference type="PROSITE" id="PS50885">
    <property type="entry name" value="HAMP"/>
    <property type="match status" value="1"/>
</dbReference>
<accession>A0A1I4M3M2</accession>
<evidence type="ECO:0000256" key="2">
    <source>
        <dbReference type="ARBA" id="ARBA00029447"/>
    </source>
</evidence>
<keyword evidence="1 3" id="KW-0807">Transducer</keyword>
<keyword evidence="4" id="KW-0812">Transmembrane</keyword>
<dbReference type="AlphaFoldDB" id="A0A1I4M3M2"/>
<feature type="domain" description="Methyl-accepting transducer" evidence="5">
    <location>
        <begin position="279"/>
        <end position="515"/>
    </location>
</feature>
<dbReference type="Pfam" id="PF00015">
    <property type="entry name" value="MCPsignal"/>
    <property type="match status" value="1"/>
</dbReference>
<evidence type="ECO:0000256" key="4">
    <source>
        <dbReference type="SAM" id="Phobius"/>
    </source>
</evidence>
<dbReference type="PANTHER" id="PTHR32089:SF112">
    <property type="entry name" value="LYSOZYME-LIKE PROTEIN-RELATED"/>
    <property type="match status" value="1"/>
</dbReference>
<dbReference type="OrthoDB" id="107771at2"/>
<name>A0A1I4M3M2_9FIRM</name>
<keyword evidence="4" id="KW-0472">Membrane</keyword>
<comment type="similarity">
    <text evidence="2">Belongs to the methyl-accepting chemotaxis (MCP) protein family.</text>
</comment>
<dbReference type="InterPro" id="IPR003660">
    <property type="entry name" value="HAMP_dom"/>
</dbReference>
<feature type="transmembrane region" description="Helical" evidence="4">
    <location>
        <begin position="12"/>
        <end position="33"/>
    </location>
</feature>
<protein>
    <submittedName>
        <fullName evidence="7">Methyl-accepting chemotaxis protein</fullName>
    </submittedName>
</protein>
<dbReference type="Gene3D" id="1.10.8.500">
    <property type="entry name" value="HAMP domain in histidine kinase"/>
    <property type="match status" value="1"/>
</dbReference>
<dbReference type="Pfam" id="PF05227">
    <property type="entry name" value="CHASE3"/>
    <property type="match status" value="1"/>
</dbReference>
<dbReference type="GO" id="GO:0016020">
    <property type="term" value="C:membrane"/>
    <property type="evidence" value="ECO:0007669"/>
    <property type="project" value="InterPro"/>
</dbReference>
<feature type="domain" description="HAMP" evidence="6">
    <location>
        <begin position="207"/>
        <end position="260"/>
    </location>
</feature>
<dbReference type="SMART" id="SM00283">
    <property type="entry name" value="MA"/>
    <property type="match status" value="1"/>
</dbReference>
<dbReference type="Pfam" id="PF00672">
    <property type="entry name" value="HAMP"/>
    <property type="match status" value="1"/>
</dbReference>
<dbReference type="CDD" id="cd11386">
    <property type="entry name" value="MCP_signal"/>
    <property type="match status" value="1"/>
</dbReference>
<evidence type="ECO:0000256" key="3">
    <source>
        <dbReference type="PROSITE-ProRule" id="PRU00284"/>
    </source>
</evidence>
<evidence type="ECO:0000259" key="6">
    <source>
        <dbReference type="PROSITE" id="PS50885"/>
    </source>
</evidence>
<proteinExistence type="inferred from homology"/>
<dbReference type="RefSeq" id="WP_090939209.1">
    <property type="nucleotide sequence ID" value="NZ_FOTS01000029.1"/>
</dbReference>
<dbReference type="Proteomes" id="UP000199520">
    <property type="component" value="Unassembled WGS sequence"/>
</dbReference>
<sequence>MLSGKRFSIGKQILLAVIIIVVGFSSVNIFNYIQSLRMQQGYDEVTSTAPVINHIKDISTELWLQNAQVRGYALTGDPKYLQPFEASRKRVEVIYGKLDQMLFTENMKKGSRLLRVVINEFNKQQDNAISARNKLGSEQVVKFIDATDERTVSIDIVLQSFGDSIAKSMDKKIEDNKIKANRSQQIVMVISIVIFIVALSAGIWLARRISRPLEAVAEEARLVSAGDLHRRMPHYTGNDEIFDLVQAFSIMIASLKSMVSQVSTAAEQVASSSEELRMSSEQSAQAAGSVAQTVTEVASGASSQLTAIDKAVSISQQMADAIAHIAQSASEVSARSSETAVIAEEGGKSVAAAVGQMATINNAVSQSAAVIDRLGESSRQIGEIVDVIRNIAGQTNLLALNAAIEAARAGEAGRGFAVVADEVRKLAEQSQMAAQKIAQIIGCIQQETSTAVQAMNAGSVEVNRGTETITSSGKQFQDIIELVQNLNRQIINISAATQQLSVSSDSVVGSVSDIKTIAVETSAGAEGISAATEEQSASMQQIAAASQAMSSMAEKLKTEVNKFQL</sequence>
<gene>
    <name evidence="7" type="ORF">SAMN04490355_102956</name>
</gene>
<evidence type="ECO:0000313" key="8">
    <source>
        <dbReference type="Proteomes" id="UP000199520"/>
    </source>
</evidence>
<dbReference type="PROSITE" id="PS50111">
    <property type="entry name" value="CHEMOTAXIS_TRANSDUC_2"/>
    <property type="match status" value="1"/>
</dbReference>
<dbReference type="STRING" id="1123291.SAMN04490355_102956"/>
<organism evidence="7 8">
    <name type="scientific">Pelosinus propionicus DSM 13327</name>
    <dbReference type="NCBI Taxonomy" id="1123291"/>
    <lineage>
        <taxon>Bacteria</taxon>
        <taxon>Bacillati</taxon>
        <taxon>Bacillota</taxon>
        <taxon>Negativicutes</taxon>
        <taxon>Selenomonadales</taxon>
        <taxon>Sporomusaceae</taxon>
        <taxon>Pelosinus</taxon>
    </lineage>
</organism>
<dbReference type="SUPFAM" id="SSF58104">
    <property type="entry name" value="Methyl-accepting chemotaxis protein (MCP) signaling domain"/>
    <property type="match status" value="1"/>
</dbReference>
<dbReference type="InterPro" id="IPR007891">
    <property type="entry name" value="CHASE3"/>
</dbReference>
<evidence type="ECO:0000259" key="5">
    <source>
        <dbReference type="PROSITE" id="PS50111"/>
    </source>
</evidence>
<dbReference type="InterPro" id="IPR004089">
    <property type="entry name" value="MCPsignal_dom"/>
</dbReference>
<dbReference type="PANTHER" id="PTHR32089">
    <property type="entry name" value="METHYL-ACCEPTING CHEMOTAXIS PROTEIN MCPB"/>
    <property type="match status" value="1"/>
</dbReference>
<dbReference type="GO" id="GO:0007165">
    <property type="term" value="P:signal transduction"/>
    <property type="evidence" value="ECO:0007669"/>
    <property type="project" value="UniProtKB-KW"/>
</dbReference>
<reference evidence="8" key="1">
    <citation type="submission" date="2016-10" db="EMBL/GenBank/DDBJ databases">
        <authorList>
            <person name="Varghese N."/>
            <person name="Submissions S."/>
        </authorList>
    </citation>
    <scope>NUCLEOTIDE SEQUENCE [LARGE SCALE GENOMIC DNA]</scope>
    <source>
        <strain evidence="8">DSM 13327</strain>
    </source>
</reference>
<keyword evidence="8" id="KW-1185">Reference proteome</keyword>
<dbReference type="SMART" id="SM00304">
    <property type="entry name" value="HAMP"/>
    <property type="match status" value="1"/>
</dbReference>
<dbReference type="Gene3D" id="1.10.287.950">
    <property type="entry name" value="Methyl-accepting chemotaxis protein"/>
    <property type="match status" value="1"/>
</dbReference>
<feature type="transmembrane region" description="Helical" evidence="4">
    <location>
        <begin position="186"/>
        <end position="206"/>
    </location>
</feature>
<evidence type="ECO:0000313" key="7">
    <source>
        <dbReference type="EMBL" id="SFL97968.1"/>
    </source>
</evidence>
<dbReference type="EMBL" id="FOTS01000029">
    <property type="protein sequence ID" value="SFL97968.1"/>
    <property type="molecule type" value="Genomic_DNA"/>
</dbReference>
<dbReference type="CDD" id="cd06225">
    <property type="entry name" value="HAMP"/>
    <property type="match status" value="1"/>
</dbReference>
<keyword evidence="4" id="KW-1133">Transmembrane helix</keyword>